<sequence length="119" mass="13284">MNCDYLDEGSVRCVQQQVMEAREKLLKSFGHEKFVKLGFRDMGEEVSGKWSEAEEQVFHEVVYSNPVSSGDSGEIIVSHLLLGIWSEVDSPSHKIMAALGFTDENAKELESLCSKLGDE</sequence>
<comment type="caution">
    <text evidence="1">The sequence shown here is derived from an EMBL/GenBank/DDBJ whole genome shotgun (WGS) entry which is preliminary data.</text>
</comment>
<organism evidence="1 2">
    <name type="scientific">Acer negundo</name>
    <name type="common">Box elder</name>
    <dbReference type="NCBI Taxonomy" id="4023"/>
    <lineage>
        <taxon>Eukaryota</taxon>
        <taxon>Viridiplantae</taxon>
        <taxon>Streptophyta</taxon>
        <taxon>Embryophyta</taxon>
        <taxon>Tracheophyta</taxon>
        <taxon>Spermatophyta</taxon>
        <taxon>Magnoliopsida</taxon>
        <taxon>eudicotyledons</taxon>
        <taxon>Gunneridae</taxon>
        <taxon>Pentapetalae</taxon>
        <taxon>rosids</taxon>
        <taxon>malvids</taxon>
        <taxon>Sapindales</taxon>
        <taxon>Sapindaceae</taxon>
        <taxon>Hippocastanoideae</taxon>
        <taxon>Acereae</taxon>
        <taxon>Acer</taxon>
    </lineage>
</organism>
<dbReference type="PANTHER" id="PTHR46872:SF5">
    <property type="entry name" value="MYB-LIKE DOMAIN-CONTAINING PROTEIN"/>
    <property type="match status" value="1"/>
</dbReference>
<protein>
    <submittedName>
        <fullName evidence="1">Uncharacterized protein</fullName>
    </submittedName>
</protein>
<dbReference type="Gene3D" id="1.10.1780.10">
    <property type="entry name" value="Clp, N-terminal domain"/>
    <property type="match status" value="1"/>
</dbReference>
<name>A0AAD5NLB1_ACENE</name>
<dbReference type="PANTHER" id="PTHR46872">
    <property type="entry name" value="DNA BINDING PROTEIN"/>
    <property type="match status" value="1"/>
</dbReference>
<reference evidence="1" key="2">
    <citation type="submission" date="2023-02" db="EMBL/GenBank/DDBJ databases">
        <authorList>
            <person name="Swenson N.G."/>
            <person name="Wegrzyn J.L."/>
            <person name="Mcevoy S.L."/>
        </authorList>
    </citation>
    <scope>NUCLEOTIDE SEQUENCE</scope>
    <source>
        <strain evidence="1">91603</strain>
        <tissue evidence="1">Leaf</tissue>
    </source>
</reference>
<dbReference type="Proteomes" id="UP001064489">
    <property type="component" value="Chromosome 10"/>
</dbReference>
<keyword evidence="2" id="KW-1185">Reference proteome</keyword>
<accession>A0AAD5NLB1</accession>
<dbReference type="AlphaFoldDB" id="A0AAD5NLB1"/>
<evidence type="ECO:0000313" key="2">
    <source>
        <dbReference type="Proteomes" id="UP001064489"/>
    </source>
</evidence>
<reference evidence="1" key="1">
    <citation type="journal article" date="2022" name="Plant J.">
        <title>Strategies of tolerance reflected in two North American maple genomes.</title>
        <authorList>
            <person name="McEvoy S.L."/>
            <person name="Sezen U.U."/>
            <person name="Trouern-Trend A."/>
            <person name="McMahon S.M."/>
            <person name="Schaberg P.G."/>
            <person name="Yang J."/>
            <person name="Wegrzyn J.L."/>
            <person name="Swenson N.G."/>
        </authorList>
    </citation>
    <scope>NUCLEOTIDE SEQUENCE</scope>
    <source>
        <strain evidence="1">91603</strain>
    </source>
</reference>
<proteinExistence type="predicted"/>
<evidence type="ECO:0000313" key="1">
    <source>
        <dbReference type="EMBL" id="KAI9164973.1"/>
    </source>
</evidence>
<gene>
    <name evidence="1" type="ORF">LWI28_005346</name>
</gene>
<dbReference type="EMBL" id="JAJSOW010000105">
    <property type="protein sequence ID" value="KAI9164973.1"/>
    <property type="molecule type" value="Genomic_DNA"/>
</dbReference>
<dbReference type="InterPro" id="IPR036628">
    <property type="entry name" value="Clp_N_dom_sf"/>
</dbReference>